<evidence type="ECO:0000313" key="2">
    <source>
        <dbReference type="Proteomes" id="UP001239111"/>
    </source>
</evidence>
<keyword evidence="2" id="KW-1185">Reference proteome</keyword>
<evidence type="ECO:0000313" key="1">
    <source>
        <dbReference type="EMBL" id="KAJ8667099.1"/>
    </source>
</evidence>
<proteinExistence type="predicted"/>
<accession>A0ACC2N9U9</accession>
<dbReference type="Proteomes" id="UP001239111">
    <property type="component" value="Chromosome 4"/>
</dbReference>
<sequence>MRERGGKDAVQAKKKAKKLKGFHNVYTSASPIRVVLSACSTYFDTILSQYEEKDPIVIMRDVKFSDIKVLVEFMYKGEINIDHTRLSSLLKTAEDLHIKGLAEVSWRSDSGGSELGLNSGHSPGSGGPPGVETVLREGHEQEDPPPPKQRRRGRPPLDDPPSAHDVFTPKITCLTGNEDMSEGDHESWDDDMTMTESNEHTMPIQLSYMPKDDGMCDQEKKANSNSNALNPAIPEQFRDVIKMNDYLTTGRRQEFWEEPFTRRVMDAIKSKELEMKSAAEILGVSYGTLYGRYRDSYGCLKHPYRVRDFWSEPGPAEILSKLRRKEITLFRAAEFLNVTVHTLATYLSTLQGPDRISLAGDLSIAAANALGANPMEISSSNSGSDMHLDSISEVSSMNDILAKINASVAPTTATAATTSATLKREGSGYAELPQVGQVVPKPSVLDNNPDITIVKTEGGQRKRVEYTKLTATENNNAKLMSGGAVSELAQTQHSHSDDKCLPFEENGKDYEYCPPDDEPNHTVFPIRRKKSKKPLATECVFCKNNELGDDSYKTHILKDEEGRTICPILRKYKCPICGAIGDEAHTIKYCPLGKKNAPIIL</sequence>
<protein>
    <submittedName>
        <fullName evidence="1">Uncharacterized protein</fullName>
    </submittedName>
</protein>
<dbReference type="EMBL" id="CM056744">
    <property type="protein sequence ID" value="KAJ8667099.1"/>
    <property type="molecule type" value="Genomic_DNA"/>
</dbReference>
<gene>
    <name evidence="1" type="ORF">QAD02_008761</name>
</gene>
<organism evidence="1 2">
    <name type="scientific">Eretmocerus hayati</name>
    <dbReference type="NCBI Taxonomy" id="131215"/>
    <lineage>
        <taxon>Eukaryota</taxon>
        <taxon>Metazoa</taxon>
        <taxon>Ecdysozoa</taxon>
        <taxon>Arthropoda</taxon>
        <taxon>Hexapoda</taxon>
        <taxon>Insecta</taxon>
        <taxon>Pterygota</taxon>
        <taxon>Neoptera</taxon>
        <taxon>Endopterygota</taxon>
        <taxon>Hymenoptera</taxon>
        <taxon>Apocrita</taxon>
        <taxon>Proctotrupomorpha</taxon>
        <taxon>Chalcidoidea</taxon>
        <taxon>Aphelinidae</taxon>
        <taxon>Aphelininae</taxon>
        <taxon>Eretmocerus</taxon>
    </lineage>
</organism>
<comment type="caution">
    <text evidence="1">The sequence shown here is derived from an EMBL/GenBank/DDBJ whole genome shotgun (WGS) entry which is preliminary data.</text>
</comment>
<reference evidence="1" key="1">
    <citation type="submission" date="2023-04" db="EMBL/GenBank/DDBJ databases">
        <title>A chromosome-level genome assembly of the parasitoid wasp Eretmocerus hayati.</title>
        <authorList>
            <person name="Zhong Y."/>
            <person name="Liu S."/>
            <person name="Liu Y."/>
        </authorList>
    </citation>
    <scope>NUCLEOTIDE SEQUENCE</scope>
    <source>
        <strain evidence="1">ZJU_SS_LIU_2023</strain>
    </source>
</reference>
<name>A0ACC2N9U9_9HYME</name>